<evidence type="ECO:0000313" key="10">
    <source>
        <dbReference type="Proteomes" id="UP001158066"/>
    </source>
</evidence>
<dbReference type="CDD" id="cd11641">
    <property type="entry name" value="Precorrin-4_C11-MT"/>
    <property type="match status" value="1"/>
</dbReference>
<gene>
    <name evidence="9" type="ORF">SAMN06296020_10665</name>
</gene>
<feature type="domain" description="Tetrapyrrole methylase" evidence="8">
    <location>
        <begin position="17"/>
        <end position="222"/>
    </location>
</feature>
<protein>
    <submittedName>
        <fullName evidence="9">Precorrin-4/cobalt-precorrin-4 C11-methyltransferase</fullName>
    </submittedName>
</protein>
<dbReference type="EMBL" id="FXUF01000006">
    <property type="protein sequence ID" value="SMP56400.1"/>
    <property type="molecule type" value="Genomic_DNA"/>
</dbReference>
<dbReference type="Proteomes" id="UP001158066">
    <property type="component" value="Unassembled WGS sequence"/>
</dbReference>
<dbReference type="InterPro" id="IPR050161">
    <property type="entry name" value="Siro_Cobalamin_biosynth"/>
</dbReference>
<dbReference type="PANTHER" id="PTHR45790">
    <property type="entry name" value="SIROHEME SYNTHASE-RELATED"/>
    <property type="match status" value="1"/>
</dbReference>
<dbReference type="GO" id="GO:0032259">
    <property type="term" value="P:methylation"/>
    <property type="evidence" value="ECO:0007669"/>
    <property type="project" value="UniProtKB-KW"/>
</dbReference>
<organism evidence="9 10">
    <name type="scientific">Anoxynatronum buryatiense</name>
    <dbReference type="NCBI Taxonomy" id="489973"/>
    <lineage>
        <taxon>Bacteria</taxon>
        <taxon>Bacillati</taxon>
        <taxon>Bacillota</taxon>
        <taxon>Clostridia</taxon>
        <taxon>Eubacteriales</taxon>
        <taxon>Clostridiaceae</taxon>
        <taxon>Anoxynatronum</taxon>
    </lineage>
</organism>
<keyword evidence="5 7" id="KW-0808">Transferase</keyword>
<evidence type="ECO:0000256" key="5">
    <source>
        <dbReference type="ARBA" id="ARBA00022679"/>
    </source>
</evidence>
<evidence type="ECO:0000256" key="2">
    <source>
        <dbReference type="ARBA" id="ARBA00005879"/>
    </source>
</evidence>
<dbReference type="GO" id="GO:0009236">
    <property type="term" value="P:cobalamin biosynthetic process"/>
    <property type="evidence" value="ECO:0007669"/>
    <property type="project" value="UniProtKB-KW"/>
</dbReference>
<dbReference type="InterPro" id="IPR014777">
    <property type="entry name" value="4pyrrole_Mease_sub1"/>
</dbReference>
<evidence type="ECO:0000313" key="9">
    <source>
        <dbReference type="EMBL" id="SMP56400.1"/>
    </source>
</evidence>
<accession>A0AA46AJ20</accession>
<evidence type="ECO:0000256" key="3">
    <source>
        <dbReference type="ARBA" id="ARBA00022573"/>
    </source>
</evidence>
<reference evidence="9" key="1">
    <citation type="submission" date="2017-05" db="EMBL/GenBank/DDBJ databases">
        <authorList>
            <person name="Varghese N."/>
            <person name="Submissions S."/>
        </authorList>
    </citation>
    <scope>NUCLEOTIDE SEQUENCE</scope>
    <source>
        <strain evidence="9">Su22</strain>
    </source>
</reference>
<dbReference type="InterPro" id="IPR035996">
    <property type="entry name" value="4pyrrol_Methylase_sf"/>
</dbReference>
<dbReference type="InterPro" id="IPR003043">
    <property type="entry name" value="Uropor_MeTrfase_CS"/>
</dbReference>
<keyword evidence="3" id="KW-0169">Cobalamin biosynthesis</keyword>
<name>A0AA46AJ20_9CLOT</name>
<evidence type="ECO:0000256" key="4">
    <source>
        <dbReference type="ARBA" id="ARBA00022603"/>
    </source>
</evidence>
<keyword evidence="10" id="KW-1185">Reference proteome</keyword>
<sequence>MTSTTSTTSIPPQDQPRVIFAGAGPGDPELLPLKTHRLIAEAQAILFAGSLVNPAVFAHCPPTADVADSAAMDLETLCDWMITRVKAGKTVLRLHTGDPSLYGAIAEQIRRLKAAGVPYEVIPGISSFLAGAALLGTELTLPGFTQTVILTRMSGRTPVPEKEALEKLAVHRATLVLFLSTGMVEKVAEACLTAYPPETPAALVYRAGWPDQQVIRGTLATLPEQVKEAGINRTALIYIGDCLQGQGEDSLLYHAAFSHGYREGHQ</sequence>
<dbReference type="NCBIfam" id="TIGR01465">
    <property type="entry name" value="cobM_cbiF"/>
    <property type="match status" value="1"/>
</dbReference>
<evidence type="ECO:0000256" key="7">
    <source>
        <dbReference type="RuleBase" id="RU003960"/>
    </source>
</evidence>
<dbReference type="PROSITE" id="PS00840">
    <property type="entry name" value="SUMT_2"/>
    <property type="match status" value="1"/>
</dbReference>
<dbReference type="InterPro" id="IPR014776">
    <property type="entry name" value="4pyrrole_Mease_sub2"/>
</dbReference>
<dbReference type="Gene3D" id="3.40.1010.10">
    <property type="entry name" value="Cobalt-precorrin-4 Transmethylase, Domain 1"/>
    <property type="match status" value="1"/>
</dbReference>
<keyword evidence="4 7" id="KW-0489">Methyltransferase</keyword>
<dbReference type="InterPro" id="IPR006362">
    <property type="entry name" value="Cbl_synth_CobM/CibF"/>
</dbReference>
<evidence type="ECO:0000256" key="1">
    <source>
        <dbReference type="ARBA" id="ARBA00004953"/>
    </source>
</evidence>
<dbReference type="Pfam" id="PF00590">
    <property type="entry name" value="TP_methylase"/>
    <property type="match status" value="1"/>
</dbReference>
<comment type="caution">
    <text evidence="9">The sequence shown here is derived from an EMBL/GenBank/DDBJ whole genome shotgun (WGS) entry which is preliminary data.</text>
</comment>
<evidence type="ECO:0000256" key="6">
    <source>
        <dbReference type="ARBA" id="ARBA00022691"/>
    </source>
</evidence>
<dbReference type="RefSeq" id="WP_283409235.1">
    <property type="nucleotide sequence ID" value="NZ_FXUF01000006.1"/>
</dbReference>
<comment type="pathway">
    <text evidence="1">Cofactor biosynthesis; adenosylcobalamin biosynthesis.</text>
</comment>
<proteinExistence type="inferred from homology"/>
<dbReference type="Gene3D" id="3.30.950.10">
    <property type="entry name" value="Methyltransferase, Cobalt-precorrin-4 Transmethylase, Domain 2"/>
    <property type="match status" value="1"/>
</dbReference>
<dbReference type="GO" id="GO:0046026">
    <property type="term" value="F:precorrin-4 C11-methyltransferase activity"/>
    <property type="evidence" value="ECO:0007669"/>
    <property type="project" value="InterPro"/>
</dbReference>
<keyword evidence="6" id="KW-0949">S-adenosyl-L-methionine</keyword>
<dbReference type="InterPro" id="IPR000878">
    <property type="entry name" value="4pyrrol_Mease"/>
</dbReference>
<comment type="similarity">
    <text evidence="2 7">Belongs to the precorrin methyltransferase family.</text>
</comment>
<evidence type="ECO:0000259" key="8">
    <source>
        <dbReference type="Pfam" id="PF00590"/>
    </source>
</evidence>
<dbReference type="AlphaFoldDB" id="A0AA46AJ20"/>
<dbReference type="SUPFAM" id="SSF53790">
    <property type="entry name" value="Tetrapyrrole methylase"/>
    <property type="match status" value="1"/>
</dbReference>
<dbReference type="PANTHER" id="PTHR45790:SF4">
    <property type="entry name" value="COBALT-PRECORRIN-4 C(11)-METHYLTRANSFERASE"/>
    <property type="match status" value="1"/>
</dbReference>